<keyword evidence="5" id="KW-0255">Endonuclease</keyword>
<evidence type="ECO:0000259" key="4">
    <source>
        <dbReference type="Pfam" id="PF01420"/>
    </source>
</evidence>
<dbReference type="SUPFAM" id="SSF116734">
    <property type="entry name" value="DNA methylase specificity domain"/>
    <property type="match status" value="2"/>
</dbReference>
<evidence type="ECO:0000313" key="5">
    <source>
        <dbReference type="EMBL" id="MFC6147057.1"/>
    </source>
</evidence>
<sequence length="390" mass="43106">MTAKHGWPMVRLGDVTEIRSRLIQPEAIEGDTIYLGLEDLEKGGGIKSYPTALTSNIKSAKRVFGEEDILFGRLRPNLQKVALPGLSGACTTDILTIRPSKMIDRHYLYAYLLTPQVLDYTSTRTTGINLPRISAAQLLELTVPLPPLDEQRRIAGILDRSSLAQQAVLRSIGKMRGLSSRIAEETIRAHAVTPTPLGELLTGIESGKSPRCEAFPAPEDEWGVLKLSAVTSGNFLASENKLLVDPPHDAPRREVKSGDILMTRKNTPELVGAVCIVDAIRPRLLFPDLVFRLALDETRLVSSFFQAVMMSDHFRDNVRALASGSAKSMSNISQAKLRTLKFPLPSMSVQQAFDDSIQIIKRQHSTLELRRKLLAELNYSLQTRAFQGAL</sequence>
<evidence type="ECO:0000256" key="1">
    <source>
        <dbReference type="ARBA" id="ARBA00010923"/>
    </source>
</evidence>
<accession>A0ABW1QE27</accession>
<keyword evidence="2" id="KW-0680">Restriction system</keyword>
<keyword evidence="5" id="KW-0540">Nuclease</keyword>
<gene>
    <name evidence="5" type="ORF">ACFPUZ_09590</name>
</gene>
<protein>
    <submittedName>
        <fullName evidence="5">Restriction endonuclease subunit S</fullName>
        <ecNumber evidence="5">3.1.21.-</ecNumber>
    </submittedName>
</protein>
<proteinExistence type="inferred from homology"/>
<dbReference type="Proteomes" id="UP001596244">
    <property type="component" value="Unassembled WGS sequence"/>
</dbReference>
<dbReference type="PANTHER" id="PTHR30408">
    <property type="entry name" value="TYPE-1 RESTRICTION ENZYME ECOKI SPECIFICITY PROTEIN"/>
    <property type="match status" value="1"/>
</dbReference>
<name>A0ABW1QE27_9CORY</name>
<dbReference type="RefSeq" id="WP_377001696.1">
    <property type="nucleotide sequence ID" value="NZ_JBHSQE010000009.1"/>
</dbReference>
<dbReference type="GO" id="GO:0016787">
    <property type="term" value="F:hydrolase activity"/>
    <property type="evidence" value="ECO:0007669"/>
    <property type="project" value="UniProtKB-KW"/>
</dbReference>
<organism evidence="5 6">
    <name type="scientific">Corynebacterium nasicanis</name>
    <dbReference type="NCBI Taxonomy" id="1448267"/>
    <lineage>
        <taxon>Bacteria</taxon>
        <taxon>Bacillati</taxon>
        <taxon>Actinomycetota</taxon>
        <taxon>Actinomycetes</taxon>
        <taxon>Mycobacteriales</taxon>
        <taxon>Corynebacteriaceae</taxon>
        <taxon>Corynebacterium</taxon>
    </lineage>
</organism>
<dbReference type="InterPro" id="IPR052021">
    <property type="entry name" value="Type-I_RS_S_subunit"/>
</dbReference>
<keyword evidence="3" id="KW-0238">DNA-binding</keyword>
<dbReference type="GO" id="GO:0004519">
    <property type="term" value="F:endonuclease activity"/>
    <property type="evidence" value="ECO:0007669"/>
    <property type="project" value="UniProtKB-KW"/>
</dbReference>
<evidence type="ECO:0000256" key="2">
    <source>
        <dbReference type="ARBA" id="ARBA00022747"/>
    </source>
</evidence>
<keyword evidence="5" id="KW-0378">Hydrolase</keyword>
<comment type="similarity">
    <text evidence="1">Belongs to the type-I restriction system S methylase family.</text>
</comment>
<evidence type="ECO:0000313" key="6">
    <source>
        <dbReference type="Proteomes" id="UP001596244"/>
    </source>
</evidence>
<feature type="domain" description="Type I restriction modification DNA specificity" evidence="4">
    <location>
        <begin position="6"/>
        <end position="160"/>
    </location>
</feature>
<dbReference type="Pfam" id="PF01420">
    <property type="entry name" value="Methylase_S"/>
    <property type="match status" value="1"/>
</dbReference>
<dbReference type="CDD" id="cd16961">
    <property type="entry name" value="RMtype1_S_TRD-CR_like"/>
    <property type="match status" value="1"/>
</dbReference>
<dbReference type="InterPro" id="IPR044946">
    <property type="entry name" value="Restrct_endonuc_typeI_TRD_sf"/>
</dbReference>
<comment type="caution">
    <text evidence="5">The sequence shown here is derived from an EMBL/GenBank/DDBJ whole genome shotgun (WGS) entry which is preliminary data.</text>
</comment>
<keyword evidence="6" id="KW-1185">Reference proteome</keyword>
<dbReference type="PANTHER" id="PTHR30408:SF12">
    <property type="entry name" value="TYPE I RESTRICTION ENZYME MJAVIII SPECIFICITY SUBUNIT"/>
    <property type="match status" value="1"/>
</dbReference>
<dbReference type="InterPro" id="IPR000055">
    <property type="entry name" value="Restrct_endonuc_typeI_TRD"/>
</dbReference>
<reference evidence="6" key="1">
    <citation type="journal article" date="2019" name="Int. J. Syst. Evol. Microbiol.">
        <title>The Global Catalogue of Microorganisms (GCM) 10K type strain sequencing project: providing services to taxonomists for standard genome sequencing and annotation.</title>
        <authorList>
            <consortium name="The Broad Institute Genomics Platform"/>
            <consortium name="The Broad Institute Genome Sequencing Center for Infectious Disease"/>
            <person name="Wu L."/>
            <person name="Ma J."/>
        </authorList>
    </citation>
    <scope>NUCLEOTIDE SEQUENCE [LARGE SCALE GENOMIC DNA]</scope>
    <source>
        <strain evidence="6">CCUG 51943</strain>
    </source>
</reference>
<dbReference type="EC" id="3.1.21.-" evidence="5"/>
<evidence type="ECO:0000256" key="3">
    <source>
        <dbReference type="ARBA" id="ARBA00023125"/>
    </source>
</evidence>
<dbReference type="Gene3D" id="3.90.220.20">
    <property type="entry name" value="DNA methylase specificity domains"/>
    <property type="match status" value="2"/>
</dbReference>
<dbReference type="EMBL" id="JBHSQE010000009">
    <property type="protein sequence ID" value="MFC6147057.1"/>
    <property type="molecule type" value="Genomic_DNA"/>
</dbReference>